<feature type="non-terminal residue" evidence="1">
    <location>
        <position position="86"/>
    </location>
</feature>
<dbReference type="Proteomes" id="UP000823775">
    <property type="component" value="Unassembled WGS sequence"/>
</dbReference>
<protein>
    <submittedName>
        <fullName evidence="1">Uncharacterized protein</fullName>
    </submittedName>
</protein>
<name>A0ABS8ST68_DATST</name>
<evidence type="ECO:0000313" key="2">
    <source>
        <dbReference type="Proteomes" id="UP000823775"/>
    </source>
</evidence>
<comment type="caution">
    <text evidence="1">The sequence shown here is derived from an EMBL/GenBank/DDBJ whole genome shotgun (WGS) entry which is preliminary data.</text>
</comment>
<reference evidence="1 2" key="1">
    <citation type="journal article" date="2021" name="BMC Genomics">
        <title>Datura genome reveals duplications of psychoactive alkaloid biosynthetic genes and high mutation rate following tissue culture.</title>
        <authorList>
            <person name="Rajewski A."/>
            <person name="Carter-House D."/>
            <person name="Stajich J."/>
            <person name="Litt A."/>
        </authorList>
    </citation>
    <scope>NUCLEOTIDE SEQUENCE [LARGE SCALE GENOMIC DNA]</scope>
    <source>
        <strain evidence="1">AR-01</strain>
    </source>
</reference>
<sequence length="86" mass="10146">MSVSRRRLDTFNFSDMELNISKPQNSKVGRVRDRLLVAEDIQRVQLRDMERWFPGFPNLVHLRDISVSWSHFTAMSCVPQRARLSL</sequence>
<evidence type="ECO:0000313" key="1">
    <source>
        <dbReference type="EMBL" id="MCD7462162.1"/>
    </source>
</evidence>
<proteinExistence type="predicted"/>
<dbReference type="EMBL" id="JACEIK010000783">
    <property type="protein sequence ID" value="MCD7462162.1"/>
    <property type="molecule type" value="Genomic_DNA"/>
</dbReference>
<gene>
    <name evidence="1" type="ORF">HAX54_047898</name>
</gene>
<accession>A0ABS8ST68</accession>
<organism evidence="1 2">
    <name type="scientific">Datura stramonium</name>
    <name type="common">Jimsonweed</name>
    <name type="synonym">Common thornapple</name>
    <dbReference type="NCBI Taxonomy" id="4076"/>
    <lineage>
        <taxon>Eukaryota</taxon>
        <taxon>Viridiplantae</taxon>
        <taxon>Streptophyta</taxon>
        <taxon>Embryophyta</taxon>
        <taxon>Tracheophyta</taxon>
        <taxon>Spermatophyta</taxon>
        <taxon>Magnoliopsida</taxon>
        <taxon>eudicotyledons</taxon>
        <taxon>Gunneridae</taxon>
        <taxon>Pentapetalae</taxon>
        <taxon>asterids</taxon>
        <taxon>lamiids</taxon>
        <taxon>Solanales</taxon>
        <taxon>Solanaceae</taxon>
        <taxon>Solanoideae</taxon>
        <taxon>Datureae</taxon>
        <taxon>Datura</taxon>
    </lineage>
</organism>
<keyword evidence="2" id="KW-1185">Reference proteome</keyword>